<dbReference type="OrthoDB" id="5471843at2"/>
<proteinExistence type="predicted"/>
<accession>I2Q1L0</accession>
<dbReference type="EMBL" id="JH600068">
    <property type="protein sequence ID" value="EIG53666.1"/>
    <property type="molecule type" value="Genomic_DNA"/>
</dbReference>
<feature type="region of interest" description="Disordered" evidence="1">
    <location>
        <begin position="1"/>
        <end position="26"/>
    </location>
</feature>
<protein>
    <submittedName>
        <fullName evidence="2">Uncharacterized protein</fullName>
    </submittedName>
</protein>
<sequence length="290" mass="31332">MRVSDKQSGNGRSQNGRDRSDPEAFRWGRKAGQVVRGRLAGPGPHGLYWVVVAGHRLLARLEHEPASGRELIFRIERLEPELLLKDITPPPSSRSDPALFLSALTEARSRFEHRLADDAPPSAPPLDLTGARRRFLAWLTADPAARADFDAVAALCAVAGDFLPRTEGRLAYVPWVFPGLAQSELLAARLSAGQGGPAWTLRVFGRLAGEGLVAVLASWRPGRAACRLMLERMDAAEAVTAVLSRVRFGRAVLAPAWLSVGPLPAEYASGFVARLLAGSGRPFTGLRLRV</sequence>
<dbReference type="eggNOG" id="ENOG5031B9X">
    <property type="taxonomic scope" value="Bacteria"/>
</dbReference>
<evidence type="ECO:0000313" key="2">
    <source>
        <dbReference type="EMBL" id="EIG53666.1"/>
    </source>
</evidence>
<feature type="compositionally biased region" description="Basic and acidic residues" evidence="1">
    <location>
        <begin position="15"/>
        <end position="26"/>
    </location>
</feature>
<name>I2Q1L0_9BACT</name>
<dbReference type="AlphaFoldDB" id="I2Q1L0"/>
<reference evidence="2" key="1">
    <citation type="submission" date="2011-11" db="EMBL/GenBank/DDBJ databases">
        <title>Improved High-Quality Draft sequence of Desulfovibrio sp. U5L.</title>
        <authorList>
            <consortium name="US DOE Joint Genome Institute"/>
            <person name="Lucas S."/>
            <person name="Han J."/>
            <person name="Lapidus A."/>
            <person name="Cheng J.-F."/>
            <person name="Goodwin L."/>
            <person name="Pitluck S."/>
            <person name="Peters L."/>
            <person name="Ovchinnikova G."/>
            <person name="Held B."/>
            <person name="Detter J.C."/>
            <person name="Han C."/>
            <person name="Tapia R."/>
            <person name="Land M."/>
            <person name="Hauser L."/>
            <person name="Kyrpides N."/>
            <person name="Ivanova N."/>
            <person name="Pagani I."/>
            <person name="Gabster J."/>
            <person name="Walker C."/>
            <person name="Stolyar S."/>
            <person name="Stahl D."/>
            <person name="Arkin A."/>
            <person name="Dehal P."/>
            <person name="Hazen T."/>
            <person name="Woyke T."/>
        </authorList>
    </citation>
    <scope>NUCLEOTIDE SEQUENCE [LARGE SCALE GENOMIC DNA]</scope>
    <source>
        <strain evidence="2">U5L</strain>
    </source>
</reference>
<evidence type="ECO:0000256" key="1">
    <source>
        <dbReference type="SAM" id="MobiDB-lite"/>
    </source>
</evidence>
<gene>
    <name evidence="2" type="ORF">DesU5LDRAFT_1993</name>
</gene>
<dbReference type="HOGENOM" id="CLU_1000126_0_0_7"/>
<organism evidence="2">
    <name type="scientific">Desulfovibrio sp. U5L</name>
    <dbReference type="NCBI Taxonomy" id="596152"/>
    <lineage>
        <taxon>Bacteria</taxon>
        <taxon>Pseudomonadati</taxon>
        <taxon>Thermodesulfobacteriota</taxon>
        <taxon>Desulfovibrionia</taxon>
        <taxon>Desulfovibrionales</taxon>
        <taxon>Desulfovibrionaceae</taxon>
        <taxon>Desulfovibrio</taxon>
    </lineage>
</organism>
<feature type="compositionally biased region" description="Polar residues" evidence="1">
    <location>
        <begin position="1"/>
        <end position="14"/>
    </location>
</feature>
<dbReference type="STRING" id="596152.DesU5LDRAFT_1993"/>